<dbReference type="Gene3D" id="1.10.10.10">
    <property type="entry name" value="Winged helix-like DNA-binding domain superfamily/Winged helix DNA-binding domain"/>
    <property type="match status" value="1"/>
</dbReference>
<proteinExistence type="predicted"/>
<dbReference type="PROSITE" id="PS50039">
    <property type="entry name" value="FORK_HEAD_3"/>
    <property type="match status" value="1"/>
</dbReference>
<evidence type="ECO:0000256" key="1">
    <source>
        <dbReference type="ARBA" id="ARBA00004123"/>
    </source>
</evidence>
<dbReference type="AlphaFoldDB" id="A0A3Q3WSV1"/>
<keyword evidence="3" id="KW-0805">Transcription regulation</keyword>
<feature type="domain" description="Fork-head" evidence="8">
    <location>
        <begin position="87"/>
        <end position="183"/>
    </location>
</feature>
<dbReference type="Ensembl" id="ENSMMOT00000015781.1">
    <property type="protein sequence ID" value="ENSMMOP00000015527.1"/>
    <property type="gene ID" value="ENSMMOG00000011839.1"/>
</dbReference>
<keyword evidence="2" id="KW-0217">Developmental protein</keyword>
<dbReference type="GO" id="GO:0000981">
    <property type="term" value="F:DNA-binding transcription factor activity, RNA polymerase II-specific"/>
    <property type="evidence" value="ECO:0007669"/>
    <property type="project" value="TreeGrafter"/>
</dbReference>
<dbReference type="PANTHER" id="PTHR46721:SF3">
    <property type="entry name" value="FORKHEAD BOX N1"/>
    <property type="match status" value="1"/>
</dbReference>
<dbReference type="InterPro" id="IPR047401">
    <property type="entry name" value="FH_FOXN1"/>
</dbReference>
<organism evidence="9 10">
    <name type="scientific">Mola mola</name>
    <name type="common">Ocean sunfish</name>
    <name type="synonym">Tetraodon mola</name>
    <dbReference type="NCBI Taxonomy" id="94237"/>
    <lineage>
        <taxon>Eukaryota</taxon>
        <taxon>Metazoa</taxon>
        <taxon>Chordata</taxon>
        <taxon>Craniata</taxon>
        <taxon>Vertebrata</taxon>
        <taxon>Euteleostomi</taxon>
        <taxon>Actinopterygii</taxon>
        <taxon>Neopterygii</taxon>
        <taxon>Teleostei</taxon>
        <taxon>Neoteleostei</taxon>
        <taxon>Acanthomorphata</taxon>
        <taxon>Eupercaria</taxon>
        <taxon>Tetraodontiformes</taxon>
        <taxon>Molidae</taxon>
        <taxon>Mola</taxon>
    </lineage>
</organism>
<evidence type="ECO:0000313" key="9">
    <source>
        <dbReference type="Ensembl" id="ENSMMOP00000015527.1"/>
    </source>
</evidence>
<protein>
    <recommendedName>
        <fullName evidence="8">Fork-head domain-containing protein</fullName>
    </recommendedName>
</protein>
<dbReference type="OMA" id="RIAPHFT"/>
<evidence type="ECO:0000256" key="3">
    <source>
        <dbReference type="ARBA" id="ARBA00023015"/>
    </source>
</evidence>
<dbReference type="SMART" id="SM00339">
    <property type="entry name" value="FH"/>
    <property type="match status" value="1"/>
</dbReference>
<evidence type="ECO:0000256" key="5">
    <source>
        <dbReference type="ARBA" id="ARBA00023163"/>
    </source>
</evidence>
<evidence type="ECO:0000256" key="6">
    <source>
        <dbReference type="ARBA" id="ARBA00023242"/>
    </source>
</evidence>
<dbReference type="GO" id="GO:0005634">
    <property type="term" value="C:nucleus"/>
    <property type="evidence" value="ECO:0007669"/>
    <property type="project" value="UniProtKB-SubCell"/>
</dbReference>
<name>A0A3Q3WSV1_MOLML</name>
<dbReference type="InterPro" id="IPR049624">
    <property type="entry name" value="FOXN1_4"/>
</dbReference>
<dbReference type="Pfam" id="PF00250">
    <property type="entry name" value="Forkhead"/>
    <property type="match status" value="1"/>
</dbReference>
<dbReference type="PROSITE" id="PS00658">
    <property type="entry name" value="FORK_HEAD_2"/>
    <property type="match status" value="1"/>
</dbReference>
<evidence type="ECO:0000313" key="10">
    <source>
        <dbReference type="Proteomes" id="UP000261620"/>
    </source>
</evidence>
<reference evidence="9" key="2">
    <citation type="submission" date="2025-09" db="UniProtKB">
        <authorList>
            <consortium name="Ensembl"/>
        </authorList>
    </citation>
    <scope>IDENTIFICATION</scope>
</reference>
<evidence type="ECO:0000256" key="2">
    <source>
        <dbReference type="ARBA" id="ARBA00022473"/>
    </source>
</evidence>
<reference evidence="9" key="1">
    <citation type="submission" date="2025-08" db="UniProtKB">
        <authorList>
            <consortium name="Ensembl"/>
        </authorList>
    </citation>
    <scope>IDENTIFICATION</scope>
</reference>
<dbReference type="InterPro" id="IPR036388">
    <property type="entry name" value="WH-like_DNA-bd_sf"/>
</dbReference>
<dbReference type="InterPro" id="IPR001766">
    <property type="entry name" value="Fork_head_dom"/>
</dbReference>
<dbReference type="GO" id="GO:0000976">
    <property type="term" value="F:transcription cis-regulatory region binding"/>
    <property type="evidence" value="ECO:0007669"/>
    <property type="project" value="TreeGrafter"/>
</dbReference>
<evidence type="ECO:0000256" key="4">
    <source>
        <dbReference type="ARBA" id="ARBA00023125"/>
    </source>
</evidence>
<dbReference type="STRING" id="94237.ENSMMOP00000015527"/>
<keyword evidence="6 7" id="KW-0539">Nucleus</keyword>
<dbReference type="SUPFAM" id="SSF46785">
    <property type="entry name" value="Winged helix' DNA-binding domain"/>
    <property type="match status" value="1"/>
</dbReference>
<comment type="subcellular location">
    <subcellularLocation>
        <location evidence="1 7">Nucleus</location>
    </subcellularLocation>
</comment>
<dbReference type="Proteomes" id="UP000261620">
    <property type="component" value="Unplaced"/>
</dbReference>
<feature type="DNA-binding region" description="Fork-head" evidence="7">
    <location>
        <begin position="87"/>
        <end position="183"/>
    </location>
</feature>
<dbReference type="InterPro" id="IPR036390">
    <property type="entry name" value="WH_DNA-bd_sf"/>
</dbReference>
<evidence type="ECO:0000259" key="8">
    <source>
        <dbReference type="PROSITE" id="PS50039"/>
    </source>
</evidence>
<keyword evidence="5" id="KW-0804">Transcription</keyword>
<dbReference type="PANTHER" id="PTHR46721">
    <property type="entry name" value="FORKHEAD BOX PROTEIN N1"/>
    <property type="match status" value="1"/>
</dbReference>
<dbReference type="FunFam" id="1.10.10.10:FF:000122">
    <property type="entry name" value="Forkhead box protein N1"/>
    <property type="match status" value="1"/>
</dbReference>
<sequence>SPYSELPSIPEEPPCFSSPSFSSHCTLSPVQQVMTFFCCFSGPDFVFLCPLQVSNRLYHNTDKSKSSKYSLSAQSHRQKTTLSFFPKPVYSYSILIFMALKNSKTGSLPVSEIYSFMTEHFPYFKTAPDGWKNSVRHNLSLNKCFVKMENKNGTSSRKGCLWALNPARIAKMQEELHKWRRKDPITVRRSMARPECLDHLLGERPDKLRSLPPYNSAVLLSRVAPAYSTTAAAQPLLPCLSAHRPECTHVQPQQPCYPPPAAAHPSNPFTQYSPCGQPAATASLNSPMAGKVPPVYDGTLQAEYGVGPRSMQDSLLEGDGGYDIDMLNPSLTDLQLQGNLWEELQEDSLRSDPHVTIIPQDHHVQSSCLQVTVSPVCWRKAECEDEKADSRWTSEQQNCLNGLHPVVCSGVESLAEYLTSCTTTISLM</sequence>
<evidence type="ECO:0000256" key="7">
    <source>
        <dbReference type="PROSITE-ProRule" id="PRU00089"/>
    </source>
</evidence>
<keyword evidence="10" id="KW-1185">Reference proteome</keyword>
<dbReference type="PRINTS" id="PR00053">
    <property type="entry name" value="FORKHEAD"/>
</dbReference>
<keyword evidence="4 7" id="KW-0238">DNA-binding</keyword>
<dbReference type="InterPro" id="IPR030456">
    <property type="entry name" value="TF_fork_head_CS_2"/>
</dbReference>
<dbReference type="CDD" id="cd20056">
    <property type="entry name" value="FH_FOXN1"/>
    <property type="match status" value="1"/>
</dbReference>
<accession>A0A3Q3WSV1</accession>